<dbReference type="SUPFAM" id="SSF82866">
    <property type="entry name" value="Multidrug efflux transporter AcrB transmembrane domain"/>
    <property type="match status" value="2"/>
</dbReference>
<feature type="transmembrane region" description="Helical" evidence="1">
    <location>
        <begin position="906"/>
        <end position="930"/>
    </location>
</feature>
<keyword evidence="1" id="KW-0812">Transmembrane</keyword>
<dbReference type="PRINTS" id="PR00702">
    <property type="entry name" value="ACRIFLAVINRP"/>
</dbReference>
<proteinExistence type="predicted"/>
<dbReference type="Pfam" id="PF00873">
    <property type="entry name" value="ACR_tran"/>
    <property type="match status" value="1"/>
</dbReference>
<name>A0ABX5XUL1_9BACT</name>
<dbReference type="InterPro" id="IPR027463">
    <property type="entry name" value="AcrB_DN_DC_subdom"/>
</dbReference>
<feature type="transmembrane region" description="Helical" evidence="1">
    <location>
        <begin position="951"/>
        <end position="970"/>
    </location>
</feature>
<sequence length="1011" mass="109250">MNVVAWAQHHYRSLLFLLLAFVVGGVVSGLGLPVALLPHVNFPRIQTSLDAGDRPAERMVTEVTYPVEEALRSIPGVRGVRSTTSRGSAEVSVNFDWGEDMTSAKLQVESQINRLLPSLPPGTVFDVRRMDPTVFPVIAYSLTSNSLTQSELYDLAQYQLRPKLSAITGVAQIVVQGGQVQEYQVIVDPDKLRTFGITINDVATALSASNVLQAVGRLEDHDKLYLLVSDTRFQTADQISESLLRSSPTGVVTLGDVATVVDAAEPQYTRVTADGTDAVLVLVFQQPGGNTVQVAGDVRKLLGMKGVVPTGVKLANWYDQSELIVHSATSVRDAVLIGVGLAAVVLLIFLRNWTITLIAIIVVPSVLAVTVMLLSLLGMSFNIMTLGGMAAAVGLIIDDAIVMIEHLARRLHVRDDGESDIKNRISRAATEFTRPLLGSSLSTIIIFLPLAFLSGVTGAFFKALSVTMASSLVVSFLIAYLILPVLAGRAFRGVNEEETPGTFAQFTDNAYRGLMRLVLAAPWIVVLLAIPILVGGYFAQRNVGSGFMPTMDEGGFILDYVAPPGTSLAETDRRLRQVEKILLETPEVDTYSRRTGLQLGGGLSEASNGDFFVRLKPQPRRPIEEVTTEVRDKIDQSVPGLTVETAQLMEDLIGDLTAVPQPIEVQLYADDEQLLQQTAVKVAAEIEKISGVVEVKDGIVLAGDALQVEVDRAKAQLEGMDPDMITRQISDSMTGVITTQIQRNPKLIGVRVWLPPSARKTTADLQNLTLRAPDGHLFPMHRVATIQTVIGQPEITRDNLKRMIAVTGRISGRDMGSTVNDVKAKLDSSGVLPSGVSYQLGGLYQQQQIAFRGLLIVIISSVSLVFLLLLFLYESLRMAAVMLSTTLLAVTAVFGGLWLTGTELNISAIMGMTMVVGIVTEVSIFFMSEYRELSTELPRRERLITAGANRFRAILMTTLAAILALLPLAMAIGEGSAMQQPLAIAIVSGLVVQLPLVLVLMPSMLATLKLD</sequence>
<feature type="transmembrane region" description="Helical" evidence="1">
    <location>
        <begin position="383"/>
        <end position="404"/>
    </location>
</feature>
<feature type="transmembrane region" description="Helical" evidence="1">
    <location>
        <begin position="880"/>
        <end position="900"/>
    </location>
</feature>
<keyword evidence="3" id="KW-1185">Reference proteome</keyword>
<organism evidence="2 3">
    <name type="scientific">Stieleria magnilauensis</name>
    <dbReference type="NCBI Taxonomy" id="2527963"/>
    <lineage>
        <taxon>Bacteria</taxon>
        <taxon>Pseudomonadati</taxon>
        <taxon>Planctomycetota</taxon>
        <taxon>Planctomycetia</taxon>
        <taxon>Pirellulales</taxon>
        <taxon>Pirellulaceae</taxon>
        <taxon>Stieleria</taxon>
    </lineage>
</organism>
<gene>
    <name evidence="2" type="primary">czcA_9</name>
    <name evidence="2" type="ORF">TBK1r_47290</name>
</gene>
<feature type="transmembrane region" description="Helical" evidence="1">
    <location>
        <begin position="982"/>
        <end position="1001"/>
    </location>
</feature>
<dbReference type="Gene3D" id="3.30.70.1440">
    <property type="entry name" value="Multidrug efflux transporter AcrB pore domain"/>
    <property type="match status" value="1"/>
</dbReference>
<evidence type="ECO:0000256" key="1">
    <source>
        <dbReference type="SAM" id="Phobius"/>
    </source>
</evidence>
<dbReference type="SUPFAM" id="SSF82714">
    <property type="entry name" value="Multidrug efflux transporter AcrB TolC docking domain, DN and DC subdomains"/>
    <property type="match status" value="2"/>
</dbReference>
<feature type="transmembrane region" description="Helical" evidence="1">
    <location>
        <begin position="432"/>
        <end position="453"/>
    </location>
</feature>
<dbReference type="Proteomes" id="UP000318081">
    <property type="component" value="Chromosome"/>
</dbReference>
<feature type="transmembrane region" description="Helical" evidence="1">
    <location>
        <begin position="849"/>
        <end position="873"/>
    </location>
</feature>
<reference evidence="2 3" key="1">
    <citation type="submission" date="2019-02" db="EMBL/GenBank/DDBJ databases">
        <title>Deep-cultivation of Planctomycetes and their phenomic and genomic characterization uncovers novel biology.</title>
        <authorList>
            <person name="Wiegand S."/>
            <person name="Jogler M."/>
            <person name="Boedeker C."/>
            <person name="Pinto D."/>
            <person name="Vollmers J."/>
            <person name="Rivas-Marin E."/>
            <person name="Kohn T."/>
            <person name="Peeters S.H."/>
            <person name="Heuer A."/>
            <person name="Rast P."/>
            <person name="Oberbeckmann S."/>
            <person name="Bunk B."/>
            <person name="Jeske O."/>
            <person name="Meyerdierks A."/>
            <person name="Storesund J.E."/>
            <person name="Kallscheuer N."/>
            <person name="Luecker S."/>
            <person name="Lage O.M."/>
            <person name="Pohl T."/>
            <person name="Merkel B.J."/>
            <person name="Hornburger P."/>
            <person name="Mueller R.-W."/>
            <person name="Bruemmer F."/>
            <person name="Labrenz M."/>
            <person name="Spormann A.M."/>
            <person name="Op den Camp H."/>
            <person name="Overmann J."/>
            <person name="Amann R."/>
            <person name="Jetten M.S.M."/>
            <person name="Mascher T."/>
            <person name="Medema M.H."/>
            <person name="Devos D.P."/>
            <person name="Kaster A.-K."/>
            <person name="Ovreas L."/>
            <person name="Rohde M."/>
            <person name="Galperin M.Y."/>
            <person name="Jogler C."/>
        </authorList>
    </citation>
    <scope>NUCLEOTIDE SEQUENCE [LARGE SCALE GENOMIC DNA]</scope>
    <source>
        <strain evidence="2 3">TBK1r</strain>
    </source>
</reference>
<dbReference type="SUPFAM" id="SSF82693">
    <property type="entry name" value="Multidrug efflux transporter AcrB pore domain, PN1, PN2, PC1 and PC2 subdomains"/>
    <property type="match status" value="3"/>
</dbReference>
<dbReference type="Gene3D" id="3.30.2090.10">
    <property type="entry name" value="Multidrug efflux transporter AcrB TolC docking domain, DN and DC subdomains"/>
    <property type="match status" value="2"/>
</dbReference>
<keyword evidence="1" id="KW-1133">Transmembrane helix</keyword>
<feature type="transmembrane region" description="Helical" evidence="1">
    <location>
        <begin position="334"/>
        <end position="350"/>
    </location>
</feature>
<evidence type="ECO:0000313" key="3">
    <source>
        <dbReference type="Proteomes" id="UP000318081"/>
    </source>
</evidence>
<dbReference type="PANTHER" id="PTHR32063">
    <property type="match status" value="1"/>
</dbReference>
<protein>
    <submittedName>
        <fullName evidence="2">Cobalt-zinc-cadmium resistance protein CzcA</fullName>
    </submittedName>
</protein>
<accession>A0ABX5XUL1</accession>
<dbReference type="PANTHER" id="PTHR32063:SF0">
    <property type="entry name" value="SWARMING MOTILITY PROTEIN SWRC"/>
    <property type="match status" value="1"/>
</dbReference>
<dbReference type="EMBL" id="CP036432">
    <property type="protein sequence ID" value="QDV85713.1"/>
    <property type="molecule type" value="Genomic_DNA"/>
</dbReference>
<dbReference type="Gene3D" id="3.30.70.1320">
    <property type="entry name" value="Multidrug efflux transporter AcrB pore domain like"/>
    <property type="match status" value="1"/>
</dbReference>
<dbReference type="Gene3D" id="3.30.70.1430">
    <property type="entry name" value="Multidrug efflux transporter AcrB pore domain"/>
    <property type="match status" value="2"/>
</dbReference>
<feature type="transmembrane region" description="Helical" evidence="1">
    <location>
        <begin position="459"/>
        <end position="483"/>
    </location>
</feature>
<evidence type="ECO:0000313" key="2">
    <source>
        <dbReference type="EMBL" id="QDV85713.1"/>
    </source>
</evidence>
<dbReference type="InterPro" id="IPR001036">
    <property type="entry name" value="Acrflvin-R"/>
</dbReference>
<dbReference type="Gene3D" id="1.20.1640.10">
    <property type="entry name" value="Multidrug efflux transporter AcrB transmembrane domain"/>
    <property type="match status" value="2"/>
</dbReference>
<dbReference type="RefSeq" id="WP_145215800.1">
    <property type="nucleotide sequence ID" value="NZ_CP036432.1"/>
</dbReference>
<keyword evidence="1" id="KW-0472">Membrane</keyword>
<feature type="transmembrane region" description="Helical" evidence="1">
    <location>
        <begin position="357"/>
        <end position="377"/>
    </location>
</feature>
<feature type="transmembrane region" description="Helical" evidence="1">
    <location>
        <begin position="517"/>
        <end position="539"/>
    </location>
</feature>